<dbReference type="PANTHER" id="PTHR14492">
    <property type="entry name" value="JBTS17"/>
    <property type="match status" value="1"/>
</dbReference>
<evidence type="ECO:0000313" key="2">
    <source>
        <dbReference type="EMBL" id="NXI36978.1"/>
    </source>
</evidence>
<dbReference type="AlphaFoldDB" id="A0A7K9SM83"/>
<feature type="non-terminal residue" evidence="2">
    <location>
        <position position="126"/>
    </location>
</feature>
<accession>A0A7K9SM83</accession>
<comment type="caution">
    <text evidence="2">The sequence shown here is derived from an EMBL/GenBank/DDBJ whole genome shotgun (WGS) entry which is preliminary data.</text>
</comment>
<gene>
    <name evidence="2" type="primary">Cplane1_1</name>
    <name evidence="2" type="ORF">GALDEA_R15656</name>
</gene>
<sequence>MFLQKNTSRGRMRNAANYPINSRHSAEYTVSRTSEQKPPHVAVEVQTVGVGQESNGLRVSPWTVPDDVQRILQNTYDSFQAYALHPPSSSPVDIIDADGASESTGSILSKLDWNAIDAMVADVEEM</sequence>
<dbReference type="Proteomes" id="UP000566440">
    <property type="component" value="Unassembled WGS sequence"/>
</dbReference>
<dbReference type="InterPro" id="IPR028236">
    <property type="entry name" value="CPLANE1"/>
</dbReference>
<dbReference type="EMBL" id="VWZX01002110">
    <property type="protein sequence ID" value="NXI36978.1"/>
    <property type="molecule type" value="Genomic_DNA"/>
</dbReference>
<dbReference type="PANTHER" id="PTHR14492:SF4">
    <property type="entry name" value="CILIOGENESIS AND PLANAR POLARITY EFFECTOR 1"/>
    <property type="match status" value="1"/>
</dbReference>
<dbReference type="OrthoDB" id="5974632at2759"/>
<organism evidence="2 3">
    <name type="scientific">Galbula dea</name>
    <dbReference type="NCBI Taxonomy" id="1109041"/>
    <lineage>
        <taxon>Eukaryota</taxon>
        <taxon>Metazoa</taxon>
        <taxon>Chordata</taxon>
        <taxon>Craniata</taxon>
        <taxon>Vertebrata</taxon>
        <taxon>Euteleostomi</taxon>
        <taxon>Archelosauria</taxon>
        <taxon>Archosauria</taxon>
        <taxon>Dinosauria</taxon>
        <taxon>Saurischia</taxon>
        <taxon>Theropoda</taxon>
        <taxon>Coelurosauria</taxon>
        <taxon>Aves</taxon>
        <taxon>Neognathae</taxon>
        <taxon>Neoaves</taxon>
        <taxon>Telluraves</taxon>
        <taxon>Coraciimorphae</taxon>
        <taxon>Piciformes</taxon>
        <taxon>Galbulidae</taxon>
        <taxon>Galbula</taxon>
    </lineage>
</organism>
<dbReference type="GO" id="GO:0060271">
    <property type="term" value="P:cilium assembly"/>
    <property type="evidence" value="ECO:0007669"/>
    <property type="project" value="TreeGrafter"/>
</dbReference>
<feature type="compositionally biased region" description="Polar residues" evidence="1">
    <location>
        <begin position="19"/>
        <end position="33"/>
    </location>
</feature>
<reference evidence="2 3" key="1">
    <citation type="submission" date="2019-09" db="EMBL/GenBank/DDBJ databases">
        <title>Bird 10,000 Genomes (B10K) Project - Family phase.</title>
        <authorList>
            <person name="Zhang G."/>
        </authorList>
    </citation>
    <scope>NUCLEOTIDE SEQUENCE [LARGE SCALE GENOMIC DNA]</scope>
    <source>
        <strain evidence="2">B10K-DU-001-62</strain>
        <tissue evidence="2">Muscle</tissue>
    </source>
</reference>
<keyword evidence="3" id="KW-1185">Reference proteome</keyword>
<proteinExistence type="predicted"/>
<name>A0A7K9SM83_9PICI</name>
<evidence type="ECO:0000313" key="3">
    <source>
        <dbReference type="Proteomes" id="UP000566440"/>
    </source>
</evidence>
<protein>
    <submittedName>
        <fullName evidence="2">CPLN1 protein</fullName>
    </submittedName>
</protein>
<dbReference type="GO" id="GO:0035869">
    <property type="term" value="C:ciliary transition zone"/>
    <property type="evidence" value="ECO:0007669"/>
    <property type="project" value="TreeGrafter"/>
</dbReference>
<feature type="non-terminal residue" evidence="2">
    <location>
        <position position="1"/>
    </location>
</feature>
<evidence type="ECO:0000256" key="1">
    <source>
        <dbReference type="SAM" id="MobiDB-lite"/>
    </source>
</evidence>
<dbReference type="Pfam" id="PF15392">
    <property type="entry name" value="Joubert"/>
    <property type="match status" value="1"/>
</dbReference>
<feature type="region of interest" description="Disordered" evidence="1">
    <location>
        <begin position="1"/>
        <end position="39"/>
    </location>
</feature>